<evidence type="ECO:0000256" key="1">
    <source>
        <dbReference type="SAM" id="Phobius"/>
    </source>
</evidence>
<keyword evidence="1" id="KW-0812">Transmembrane</keyword>
<reference evidence="2 3" key="1">
    <citation type="submission" date="2019-02" db="EMBL/GenBank/DDBJ databases">
        <authorList>
            <person name="Goldberg S.R."/>
            <person name="Haltli B.A."/>
            <person name="Correa H."/>
            <person name="Russell K.G."/>
        </authorList>
    </citation>
    <scope>NUCLEOTIDE SEQUENCE [LARGE SCALE GENOMIC DNA]</scope>
    <source>
        <strain evidence="2 3">JCM 16186</strain>
    </source>
</reference>
<dbReference type="RefSeq" id="WP_155175253.1">
    <property type="nucleotide sequence ID" value="NZ_BAAAFL010000012.1"/>
</dbReference>
<accession>A0ABW9RY12</accession>
<keyword evidence="3" id="KW-1185">Reference proteome</keyword>
<organism evidence="2 3">
    <name type="scientific">Fulvivirga kasyanovii</name>
    <dbReference type="NCBI Taxonomy" id="396812"/>
    <lineage>
        <taxon>Bacteria</taxon>
        <taxon>Pseudomonadati</taxon>
        <taxon>Bacteroidota</taxon>
        <taxon>Cytophagia</taxon>
        <taxon>Cytophagales</taxon>
        <taxon>Fulvivirgaceae</taxon>
        <taxon>Fulvivirga</taxon>
    </lineage>
</organism>
<evidence type="ECO:0008006" key="4">
    <source>
        <dbReference type="Google" id="ProtNLM"/>
    </source>
</evidence>
<dbReference type="EMBL" id="SMLW01000653">
    <property type="protein sequence ID" value="MTI28083.1"/>
    <property type="molecule type" value="Genomic_DNA"/>
</dbReference>
<proteinExistence type="predicted"/>
<evidence type="ECO:0000313" key="2">
    <source>
        <dbReference type="EMBL" id="MTI28083.1"/>
    </source>
</evidence>
<keyword evidence="1" id="KW-0472">Membrane</keyword>
<keyword evidence="1" id="KW-1133">Transmembrane helix</keyword>
<feature type="transmembrane region" description="Helical" evidence="1">
    <location>
        <begin position="176"/>
        <end position="194"/>
    </location>
</feature>
<gene>
    <name evidence="2" type="ORF">E1163_24215</name>
</gene>
<comment type="caution">
    <text evidence="2">The sequence shown here is derived from an EMBL/GenBank/DDBJ whole genome shotgun (WGS) entry which is preliminary data.</text>
</comment>
<evidence type="ECO:0000313" key="3">
    <source>
        <dbReference type="Proteomes" id="UP000798808"/>
    </source>
</evidence>
<protein>
    <recommendedName>
        <fullName evidence="4">DUF4253 domain-containing protein</fullName>
    </recommendedName>
</protein>
<name>A0ABW9RY12_9BACT</name>
<sequence>MNIDKYIFIAGPTEEQLNSGLQELAELYSDTGFTEGMSVHKSLKSDNQYIVNFSNMPDFERFKYFVNFLHYPIETQYTAKVMGFWTIGQLDKIPEQFSGKRLLLYVSENDTEGDSVFAIYPGAKSTVKLGFAMGEEYQELESKEFEFVEPQLNNEDYRLVSTISPDPNAKKKSASGCAPVLILFGLLSVGLYLLN</sequence>
<dbReference type="Proteomes" id="UP000798808">
    <property type="component" value="Unassembled WGS sequence"/>
</dbReference>